<dbReference type="InterPro" id="IPR010998">
    <property type="entry name" value="Integrase_recombinase_N"/>
</dbReference>
<feature type="domain" description="Core-binding (CB)" evidence="5">
    <location>
        <begin position="61"/>
        <end position="141"/>
    </location>
</feature>
<keyword evidence="7" id="KW-1185">Reference proteome</keyword>
<dbReference type="EMBL" id="JAWLLM010000020">
    <property type="protein sequence ID" value="MDV7044174.1"/>
    <property type="molecule type" value="Genomic_DNA"/>
</dbReference>
<dbReference type="Gene3D" id="1.10.443.10">
    <property type="entry name" value="Intergrase catalytic core"/>
    <property type="match status" value="1"/>
</dbReference>
<keyword evidence="1" id="KW-0229">DNA integration</keyword>
<dbReference type="InterPro" id="IPR044068">
    <property type="entry name" value="CB"/>
</dbReference>
<proteinExistence type="predicted"/>
<dbReference type="RefSeq" id="WP_057082868.1">
    <property type="nucleotide sequence ID" value="NZ_CP104920.1"/>
</dbReference>
<evidence type="ECO:0000256" key="1">
    <source>
        <dbReference type="ARBA" id="ARBA00022908"/>
    </source>
</evidence>
<keyword evidence="2 4" id="KW-0238">DNA-binding</keyword>
<evidence type="ECO:0000313" key="7">
    <source>
        <dbReference type="Proteomes" id="UP001187868"/>
    </source>
</evidence>
<keyword evidence="3" id="KW-0233">DNA recombination</keyword>
<reference evidence="6 7" key="1">
    <citation type="submission" date="2023-10" db="EMBL/GenBank/DDBJ databases">
        <title>Clonality and diversity in the soft rot Dickeya solani phytopathogen.</title>
        <authorList>
            <person name="Pedron J."/>
            <person name="Van Gijisegem F."/>
            <person name="Portier P."/>
            <person name="Taghouti G."/>
        </authorList>
    </citation>
    <scope>NUCLEOTIDE SEQUENCE [LARGE SCALE GENOMIC DNA]</scope>
    <source>
        <strain evidence="6 7">FVG2-MFV017-A9</strain>
    </source>
</reference>
<evidence type="ECO:0000256" key="4">
    <source>
        <dbReference type="PROSITE-ProRule" id="PRU01248"/>
    </source>
</evidence>
<dbReference type="InterPro" id="IPR011010">
    <property type="entry name" value="DNA_brk_join_enz"/>
</dbReference>
<dbReference type="InterPro" id="IPR013762">
    <property type="entry name" value="Integrase-like_cat_sf"/>
</dbReference>
<comment type="caution">
    <text evidence="6">The sequence shown here is derived from an EMBL/GenBank/DDBJ whole genome shotgun (WGS) entry which is preliminary data.</text>
</comment>
<dbReference type="PROSITE" id="PS51900">
    <property type="entry name" value="CB"/>
    <property type="match status" value="1"/>
</dbReference>
<evidence type="ECO:0000259" key="5">
    <source>
        <dbReference type="PROSITE" id="PS51900"/>
    </source>
</evidence>
<accession>A0ABU4EJE4</accession>
<gene>
    <name evidence="6" type="ORF">RUJ08_18750</name>
</gene>
<name>A0ABU4EJE4_9GAMM</name>
<evidence type="ECO:0000256" key="2">
    <source>
        <dbReference type="ARBA" id="ARBA00023125"/>
    </source>
</evidence>
<dbReference type="Gene3D" id="1.10.150.130">
    <property type="match status" value="1"/>
</dbReference>
<protein>
    <submittedName>
        <fullName evidence="6">Tyrosine-type recombinase/integrase</fullName>
    </submittedName>
</protein>
<dbReference type="Proteomes" id="UP001187868">
    <property type="component" value="Unassembled WGS sequence"/>
</dbReference>
<dbReference type="SUPFAM" id="SSF56349">
    <property type="entry name" value="DNA breaking-rejoining enzymes"/>
    <property type="match status" value="1"/>
</dbReference>
<evidence type="ECO:0000256" key="3">
    <source>
        <dbReference type="ARBA" id="ARBA00023172"/>
    </source>
</evidence>
<evidence type="ECO:0000313" key="6">
    <source>
        <dbReference type="EMBL" id="MDV7044174.1"/>
    </source>
</evidence>
<organism evidence="6 7">
    <name type="scientific">Dickeya solani</name>
    <dbReference type="NCBI Taxonomy" id="1089444"/>
    <lineage>
        <taxon>Bacteria</taxon>
        <taxon>Pseudomonadati</taxon>
        <taxon>Pseudomonadota</taxon>
        <taxon>Gammaproteobacteria</taxon>
        <taxon>Enterobacterales</taxon>
        <taxon>Pectobacteriaceae</taxon>
        <taxon>Dickeya</taxon>
    </lineage>
</organism>
<dbReference type="InterPro" id="IPR002104">
    <property type="entry name" value="Integrase_catalytic"/>
</dbReference>
<sequence>MARRRKNSSDNWMPPRVRHGRSAYEFRAKDGRTIRLCDAELTPAQVWSAYELFITEQKDKATFKKLVEEFFVSGDFCELAKETQKDYKKYAQKVLAVFGEIEPDDIMPEHIRKYMDRRGVKSRVQANREKTFMSRVFRWGYERGKVKMNPCKGVKQFKEAARTRYITDKEYGALYQCAPDIVRAAMELAYLCCARQADILELKKGNLLEQGILIKQGKTGVAQVKAWSDRLSAAIKTAELLPLKTGMSSIYVIHQPSGSRFTRDAFNARWMKAKKAAEERHPDLSFDFTFHDLKAKGISDLDGSLYEKQAISGHKNVTQTARYDRKIAVVPVVGGQNMAKEYGEDMVKK</sequence>
<dbReference type="Pfam" id="PF00589">
    <property type="entry name" value="Phage_integrase"/>
    <property type="match status" value="1"/>
</dbReference>